<dbReference type="RefSeq" id="WP_074258045.1">
    <property type="nucleotide sequence ID" value="NZ_FSRL01000002.1"/>
</dbReference>
<feature type="domain" description="SMP-30/Gluconolactonase/LRE-like region" evidence="4">
    <location>
        <begin position="15"/>
        <end position="258"/>
    </location>
</feature>
<accession>A0A1N6IHH2</accession>
<name>A0A1N6IHH2_9RHOB</name>
<keyword evidence="3" id="KW-0479">Metal-binding</keyword>
<feature type="binding site" evidence="3">
    <location>
        <position position="17"/>
    </location>
    <ligand>
        <name>a divalent metal cation</name>
        <dbReference type="ChEBI" id="CHEBI:60240"/>
    </ligand>
</feature>
<dbReference type="InterPro" id="IPR011042">
    <property type="entry name" value="6-blade_b-propeller_TolB-like"/>
</dbReference>
<evidence type="ECO:0000259" key="4">
    <source>
        <dbReference type="Pfam" id="PF08450"/>
    </source>
</evidence>
<dbReference type="EMBL" id="FSRL01000002">
    <property type="protein sequence ID" value="SIO31425.1"/>
    <property type="molecule type" value="Genomic_DNA"/>
</dbReference>
<reference evidence="6" key="1">
    <citation type="submission" date="2016-11" db="EMBL/GenBank/DDBJ databases">
        <authorList>
            <person name="Varghese N."/>
            <person name="Submissions S."/>
        </authorList>
    </citation>
    <scope>NUCLEOTIDE SEQUENCE [LARGE SCALE GENOMIC DNA]</scope>
    <source>
        <strain evidence="6">DSM 29440</strain>
    </source>
</reference>
<dbReference type="GO" id="GO:0005509">
    <property type="term" value="F:calcium ion binding"/>
    <property type="evidence" value="ECO:0007669"/>
    <property type="project" value="TreeGrafter"/>
</dbReference>
<evidence type="ECO:0000313" key="5">
    <source>
        <dbReference type="EMBL" id="SIO31425.1"/>
    </source>
</evidence>
<gene>
    <name evidence="5" type="ORF">SAMN05444002_3897</name>
</gene>
<dbReference type="PRINTS" id="PR01790">
    <property type="entry name" value="SMP30FAMILY"/>
</dbReference>
<feature type="binding site" evidence="3">
    <location>
        <position position="99"/>
    </location>
    <ligand>
        <name>substrate</name>
    </ligand>
</feature>
<evidence type="ECO:0000313" key="6">
    <source>
        <dbReference type="Proteomes" id="UP000184932"/>
    </source>
</evidence>
<keyword evidence="6" id="KW-1185">Reference proteome</keyword>
<dbReference type="InterPro" id="IPR005511">
    <property type="entry name" value="SMP-30"/>
</dbReference>
<dbReference type="AlphaFoldDB" id="A0A1N6IHH2"/>
<feature type="active site" description="Proton donor/acceptor" evidence="2">
    <location>
        <position position="200"/>
    </location>
</feature>
<proteinExistence type="inferred from homology"/>
<dbReference type="GO" id="GO:0019853">
    <property type="term" value="P:L-ascorbic acid biosynthetic process"/>
    <property type="evidence" value="ECO:0007669"/>
    <property type="project" value="TreeGrafter"/>
</dbReference>
<sequence length="288" mass="31132">MSVKVEVAVPARAQLGEGPVWDVGDQALWWADISGGKIHRTGEDGSDQIHDFGEPVGCLARRDAGGLIVAAKSGFYLYDTDTSTKTFLSDPEGDRPGNRFNDGGTDMQGRFWAGTMKDGGEPEQIGQFYRYAINGSVTPFFDKVYTTNGLAFSPDGTTMYYSDSNPLVRTIWACDYDIDTGTPTNRRVFFDTREVAGRPDGGTVDSDGCYWMAGVSGAQLVRITPQGKVDRIIDMPIERPTKPMFGGRNLDVLYVTSIGSDMPDALDGNLFAVTGLGVSGVEQARFAG</sequence>
<evidence type="ECO:0000256" key="1">
    <source>
        <dbReference type="ARBA" id="ARBA00008853"/>
    </source>
</evidence>
<dbReference type="Pfam" id="PF08450">
    <property type="entry name" value="SGL"/>
    <property type="match status" value="1"/>
</dbReference>
<dbReference type="InterPro" id="IPR013658">
    <property type="entry name" value="SGL"/>
</dbReference>
<feature type="binding site" evidence="3">
    <location>
        <position position="101"/>
    </location>
    <ligand>
        <name>substrate</name>
    </ligand>
</feature>
<protein>
    <submittedName>
        <fullName evidence="5">Gluconolactonase</fullName>
    </submittedName>
</protein>
<dbReference type="Proteomes" id="UP000184932">
    <property type="component" value="Unassembled WGS sequence"/>
</dbReference>
<dbReference type="STRING" id="1217970.SAMN05444002_3897"/>
<feature type="binding site" evidence="3">
    <location>
        <position position="148"/>
    </location>
    <ligand>
        <name>a divalent metal cation</name>
        <dbReference type="ChEBI" id="CHEBI:60240"/>
    </ligand>
</feature>
<dbReference type="GO" id="GO:0004341">
    <property type="term" value="F:gluconolactonase activity"/>
    <property type="evidence" value="ECO:0007669"/>
    <property type="project" value="TreeGrafter"/>
</dbReference>
<evidence type="ECO:0000256" key="3">
    <source>
        <dbReference type="PIRSR" id="PIRSR605511-2"/>
    </source>
</evidence>
<dbReference type="OrthoDB" id="2633250at2"/>
<feature type="binding site" evidence="3">
    <location>
        <position position="200"/>
    </location>
    <ligand>
        <name>a divalent metal cation</name>
        <dbReference type="ChEBI" id="CHEBI:60240"/>
    </ligand>
</feature>
<dbReference type="SUPFAM" id="SSF63829">
    <property type="entry name" value="Calcium-dependent phosphotriesterase"/>
    <property type="match status" value="1"/>
</dbReference>
<organism evidence="5 6">
    <name type="scientific">Vannielia litorea</name>
    <dbReference type="NCBI Taxonomy" id="1217970"/>
    <lineage>
        <taxon>Bacteria</taxon>
        <taxon>Pseudomonadati</taxon>
        <taxon>Pseudomonadota</taxon>
        <taxon>Alphaproteobacteria</taxon>
        <taxon>Rhodobacterales</taxon>
        <taxon>Paracoccaceae</taxon>
        <taxon>Vannielia</taxon>
    </lineage>
</organism>
<evidence type="ECO:0000256" key="2">
    <source>
        <dbReference type="PIRSR" id="PIRSR605511-1"/>
    </source>
</evidence>
<dbReference type="Gene3D" id="2.120.10.30">
    <property type="entry name" value="TolB, C-terminal domain"/>
    <property type="match status" value="1"/>
</dbReference>
<dbReference type="PANTHER" id="PTHR10907">
    <property type="entry name" value="REGUCALCIN"/>
    <property type="match status" value="1"/>
</dbReference>
<dbReference type="PANTHER" id="PTHR10907:SF47">
    <property type="entry name" value="REGUCALCIN"/>
    <property type="match status" value="1"/>
</dbReference>
<comment type="cofactor">
    <cofactor evidence="3">
        <name>Zn(2+)</name>
        <dbReference type="ChEBI" id="CHEBI:29105"/>
    </cofactor>
    <text evidence="3">Binds 1 divalent metal cation per subunit.</text>
</comment>
<keyword evidence="3" id="KW-0862">Zinc</keyword>
<comment type="similarity">
    <text evidence="1">Belongs to the SMP-30/CGR1 family.</text>
</comment>